<reference evidence="9 10" key="1">
    <citation type="submission" date="2018-11" db="EMBL/GenBank/DDBJ databases">
        <title>Genomes From Bacteria Associated with the Canine Oral Cavity: a Test Case for Automated Genome-Based Taxonomic Assignment.</title>
        <authorList>
            <person name="Coil D.A."/>
            <person name="Jospin G."/>
            <person name="Darling A.E."/>
            <person name="Wallis C."/>
            <person name="Davis I.J."/>
            <person name="Harris S."/>
            <person name="Eisen J.A."/>
            <person name="Holcombe L.J."/>
            <person name="O'Flynn C."/>
        </authorList>
    </citation>
    <scope>NUCLEOTIDE SEQUENCE [LARGE SCALE GENOMIC DNA]</scope>
    <source>
        <strain evidence="9 10">OH2822_COT-296</strain>
    </source>
</reference>
<accession>A0A3P1WW10</accession>
<dbReference type="GO" id="GO:0006261">
    <property type="term" value="P:DNA-templated DNA replication"/>
    <property type="evidence" value="ECO:0007669"/>
    <property type="project" value="TreeGrafter"/>
</dbReference>
<dbReference type="GO" id="GO:0003887">
    <property type="term" value="F:DNA-directed DNA polymerase activity"/>
    <property type="evidence" value="ECO:0007669"/>
    <property type="project" value="UniProtKB-KW"/>
</dbReference>
<evidence type="ECO:0000256" key="2">
    <source>
        <dbReference type="ARBA" id="ARBA00022679"/>
    </source>
</evidence>
<dbReference type="AlphaFoldDB" id="A0A3P1WW10"/>
<evidence type="ECO:0000256" key="6">
    <source>
        <dbReference type="ARBA" id="ARBA00034754"/>
    </source>
</evidence>
<dbReference type="PANTHER" id="PTHR34388:SF1">
    <property type="entry name" value="DNA POLYMERASE III SUBUNIT DELTA"/>
    <property type="match status" value="1"/>
</dbReference>
<dbReference type="GO" id="GO:0009360">
    <property type="term" value="C:DNA polymerase III complex"/>
    <property type="evidence" value="ECO:0007669"/>
    <property type="project" value="TreeGrafter"/>
</dbReference>
<dbReference type="PANTHER" id="PTHR34388">
    <property type="entry name" value="DNA POLYMERASE III SUBUNIT DELTA"/>
    <property type="match status" value="1"/>
</dbReference>
<keyword evidence="4" id="KW-0235">DNA replication</keyword>
<dbReference type="OrthoDB" id="8478864at2"/>
<comment type="caution">
    <text evidence="9">The sequence shown here is derived from an EMBL/GenBank/DDBJ whole genome shotgun (WGS) entry which is preliminary data.</text>
</comment>
<gene>
    <name evidence="9" type="primary">holA</name>
    <name evidence="9" type="ORF">EII35_04525</name>
</gene>
<keyword evidence="5" id="KW-0239">DNA-directed DNA polymerase</keyword>
<evidence type="ECO:0000259" key="8">
    <source>
        <dbReference type="Pfam" id="PF21694"/>
    </source>
</evidence>
<dbReference type="Pfam" id="PF21694">
    <property type="entry name" value="DNA_pol3_delta_C"/>
    <property type="match status" value="1"/>
</dbReference>
<evidence type="ECO:0000313" key="10">
    <source>
        <dbReference type="Proteomes" id="UP000280935"/>
    </source>
</evidence>
<evidence type="ECO:0000256" key="5">
    <source>
        <dbReference type="ARBA" id="ARBA00022932"/>
    </source>
</evidence>
<dbReference type="InterPro" id="IPR008921">
    <property type="entry name" value="DNA_pol3_clamp-load_cplx_C"/>
</dbReference>
<dbReference type="EMBL" id="RQYT01000006">
    <property type="protein sequence ID" value="RRD50421.1"/>
    <property type="molecule type" value="Genomic_DNA"/>
</dbReference>
<dbReference type="GO" id="GO:0003677">
    <property type="term" value="F:DNA binding"/>
    <property type="evidence" value="ECO:0007669"/>
    <property type="project" value="InterPro"/>
</dbReference>
<keyword evidence="3 9" id="KW-0548">Nucleotidyltransferase</keyword>
<proteinExistence type="inferred from homology"/>
<dbReference type="NCBIfam" id="TIGR01128">
    <property type="entry name" value="holA"/>
    <property type="match status" value="1"/>
</dbReference>
<sequence length="318" mass="33159">MSVFGTALLVTGSESLLTSRVVADRRAAALAEQPDAEVNRVQAVELADAMLSEVAGGSLFASHIVAVIQDIGSTPGEVFDALVALASDPGPELCLILVHEGGNKGRGLVDRLKKAKVEVVAVAAPKPWDLPKVCVEEARRLGVRMTLDAASALVAAVGTDLRSLVAAVSQLAADAEGTQIDVDLIGRYFAGRAEVTSFQVVDAVLAGNTSEALEKLRWSLGTGTAPVLFTSAFAGAFRAMGQLLDARGASGADLAARMGVPPFKVKDYQRQARHWQPAGVAASIQLIARADAEVKGASVSPEYALEKLVLGVVAQRRR</sequence>
<evidence type="ECO:0000256" key="3">
    <source>
        <dbReference type="ARBA" id="ARBA00022695"/>
    </source>
</evidence>
<keyword evidence="2 9" id="KW-0808">Transferase</keyword>
<evidence type="ECO:0000256" key="4">
    <source>
        <dbReference type="ARBA" id="ARBA00022705"/>
    </source>
</evidence>
<dbReference type="Gene3D" id="3.40.50.300">
    <property type="entry name" value="P-loop containing nucleotide triphosphate hydrolases"/>
    <property type="match status" value="1"/>
</dbReference>
<protein>
    <recommendedName>
        <fullName evidence="1">DNA-directed DNA polymerase</fullName>
        <ecNumber evidence="1">2.7.7.7</ecNumber>
    </recommendedName>
</protein>
<dbReference type="InterPro" id="IPR048466">
    <property type="entry name" value="DNA_pol3_delta-like_C"/>
</dbReference>
<dbReference type="InterPro" id="IPR027417">
    <property type="entry name" value="P-loop_NTPase"/>
</dbReference>
<comment type="catalytic activity">
    <reaction evidence="7">
        <text>DNA(n) + a 2'-deoxyribonucleoside 5'-triphosphate = DNA(n+1) + diphosphate</text>
        <dbReference type="Rhea" id="RHEA:22508"/>
        <dbReference type="Rhea" id="RHEA-COMP:17339"/>
        <dbReference type="Rhea" id="RHEA-COMP:17340"/>
        <dbReference type="ChEBI" id="CHEBI:33019"/>
        <dbReference type="ChEBI" id="CHEBI:61560"/>
        <dbReference type="ChEBI" id="CHEBI:173112"/>
        <dbReference type="EC" id="2.7.7.7"/>
    </reaction>
</comment>
<comment type="similarity">
    <text evidence="6">Belongs to the DNA polymerase HolA subunit family.</text>
</comment>
<dbReference type="SUPFAM" id="SSF48019">
    <property type="entry name" value="post-AAA+ oligomerization domain-like"/>
    <property type="match status" value="1"/>
</dbReference>
<dbReference type="Proteomes" id="UP000280935">
    <property type="component" value="Unassembled WGS sequence"/>
</dbReference>
<dbReference type="EC" id="2.7.7.7" evidence="1"/>
<evidence type="ECO:0000256" key="7">
    <source>
        <dbReference type="ARBA" id="ARBA00049244"/>
    </source>
</evidence>
<evidence type="ECO:0000313" key="9">
    <source>
        <dbReference type="EMBL" id="RRD50421.1"/>
    </source>
</evidence>
<feature type="domain" description="DNA polymerase III delta subunit-like C-terminal" evidence="8">
    <location>
        <begin position="197"/>
        <end position="310"/>
    </location>
</feature>
<dbReference type="SUPFAM" id="SSF52540">
    <property type="entry name" value="P-loop containing nucleoside triphosphate hydrolases"/>
    <property type="match status" value="1"/>
</dbReference>
<dbReference type="InterPro" id="IPR005790">
    <property type="entry name" value="DNA_polIII_delta"/>
</dbReference>
<name>A0A3P1WW10_9ACTN</name>
<dbReference type="Gene3D" id="1.20.272.10">
    <property type="match status" value="1"/>
</dbReference>
<evidence type="ECO:0000256" key="1">
    <source>
        <dbReference type="ARBA" id="ARBA00012417"/>
    </source>
</evidence>
<organism evidence="9 10">
    <name type="scientific">Arachnia propionica</name>
    <dbReference type="NCBI Taxonomy" id="1750"/>
    <lineage>
        <taxon>Bacteria</taxon>
        <taxon>Bacillati</taxon>
        <taxon>Actinomycetota</taxon>
        <taxon>Actinomycetes</taxon>
        <taxon>Propionibacteriales</taxon>
        <taxon>Propionibacteriaceae</taxon>
        <taxon>Arachnia</taxon>
    </lineage>
</organism>
<dbReference type="RefSeq" id="WP_125227279.1">
    <property type="nucleotide sequence ID" value="NZ_RQYT01000006.1"/>
</dbReference>